<dbReference type="GO" id="GO:0005829">
    <property type="term" value="C:cytosol"/>
    <property type="evidence" value="ECO:0007669"/>
    <property type="project" value="TreeGrafter"/>
</dbReference>
<dbReference type="GO" id="GO:0016491">
    <property type="term" value="F:oxidoreductase activity"/>
    <property type="evidence" value="ECO:0007669"/>
    <property type="project" value="InterPro"/>
</dbReference>
<dbReference type="RefSeq" id="WP_041991651.1">
    <property type="nucleotide sequence ID" value="NZ_CDOD01000016.1"/>
</dbReference>
<dbReference type="Gene3D" id="3.50.50.60">
    <property type="entry name" value="FAD/NAD(P)-binding domain"/>
    <property type="match status" value="1"/>
</dbReference>
<dbReference type="GO" id="GO:0008767">
    <property type="term" value="F:UDP-galactopyranose mutase activity"/>
    <property type="evidence" value="ECO:0007669"/>
    <property type="project" value="TreeGrafter"/>
</dbReference>
<dbReference type="SUPFAM" id="SSF51971">
    <property type="entry name" value="Nucleotide-binding domain"/>
    <property type="match status" value="1"/>
</dbReference>
<dbReference type="PANTHER" id="PTHR21197:SF0">
    <property type="entry name" value="UDP-GALACTOPYRANOSE MUTASE"/>
    <property type="match status" value="1"/>
</dbReference>
<dbReference type="InterPro" id="IPR036188">
    <property type="entry name" value="FAD/NAD-bd_sf"/>
</dbReference>
<dbReference type="PANTHER" id="PTHR21197">
    <property type="entry name" value="UDP-GALACTOPYRANOSE MUTASE"/>
    <property type="match status" value="1"/>
</dbReference>
<name>A0A0B7H5Y2_9FLAO</name>
<keyword evidence="3" id="KW-1185">Reference proteome</keyword>
<feature type="domain" description="Amine oxidase" evidence="1">
    <location>
        <begin position="20"/>
        <end position="300"/>
    </location>
</feature>
<evidence type="ECO:0000259" key="1">
    <source>
        <dbReference type="Pfam" id="PF01593"/>
    </source>
</evidence>
<proteinExistence type="predicted"/>
<dbReference type="Proteomes" id="UP000038055">
    <property type="component" value="Unassembled WGS sequence"/>
</dbReference>
<dbReference type="GO" id="GO:0050660">
    <property type="term" value="F:flavin adenine dinucleotide binding"/>
    <property type="evidence" value="ECO:0007669"/>
    <property type="project" value="TreeGrafter"/>
</dbReference>
<accession>A0A0B7H5Y2</accession>
<sequence length="411" mass="48255">MDLVIGAGVTGLSYALFCNRDYLILEGDEKIGGYCKTTKRNGFVWDYSGHFFHFRNKEIEHLVMDGIPENELVRIIKETCIKYKDILVDYPFQKNIHQLSKEELIECLYDLFSIEKKSYETFKEMLYVKFGRGIAEKFLIPYNTKLYACDLDTLDKDAMGRFFPYAEKEDIIKNFKSENNNSYNNSFVYPKGGAIEYINAIAGKLDQSKIRKNISVIKIDKEAKQVYCSNGKIIKYDRLISTMPFPKLLQISNTNYDKNIYNWNQVLVFNLGFDIKGKDKKNHWIYFPESEYCFYRIGFYDNILSQDRMSMYIELGFGKDDKIQAEEWLPKVLQDLKITGFLSENQKLIDYESLVMNPAYVHINQHSVKDVLDKKQFLKQYEIYSIGRYGSWTYCSIEDNIIEAKTLAEKL</sequence>
<dbReference type="AlphaFoldDB" id="A0A0B7H5Y2"/>
<evidence type="ECO:0000313" key="2">
    <source>
        <dbReference type="EMBL" id="CEN34770.1"/>
    </source>
</evidence>
<gene>
    <name evidence="2" type="primary">ppoA</name>
    <name evidence="2" type="ORF">CCYN2B_230011</name>
</gene>
<protein>
    <submittedName>
        <fullName evidence="2">Protoporphyrinogen oxidase-like protein</fullName>
    </submittedName>
</protein>
<organism evidence="2 3">
    <name type="scientific">Capnocytophaga cynodegmi</name>
    <dbReference type="NCBI Taxonomy" id="28189"/>
    <lineage>
        <taxon>Bacteria</taxon>
        <taxon>Pseudomonadati</taxon>
        <taxon>Bacteroidota</taxon>
        <taxon>Flavobacteriia</taxon>
        <taxon>Flavobacteriales</taxon>
        <taxon>Flavobacteriaceae</taxon>
        <taxon>Capnocytophaga</taxon>
    </lineage>
</organism>
<dbReference type="InterPro" id="IPR002937">
    <property type="entry name" value="Amino_oxidase"/>
</dbReference>
<evidence type="ECO:0000313" key="3">
    <source>
        <dbReference type="Proteomes" id="UP000038055"/>
    </source>
</evidence>
<dbReference type="Pfam" id="PF01593">
    <property type="entry name" value="Amino_oxidase"/>
    <property type="match status" value="1"/>
</dbReference>
<dbReference type="EMBL" id="CDOD01000016">
    <property type="protein sequence ID" value="CEN34770.1"/>
    <property type="molecule type" value="Genomic_DNA"/>
</dbReference>
<reference evidence="3" key="1">
    <citation type="submission" date="2015-01" db="EMBL/GenBank/DDBJ databases">
        <authorList>
            <person name="MANFREDI Pablo"/>
        </authorList>
    </citation>
    <scope>NUCLEOTIDE SEQUENCE [LARGE SCALE GENOMIC DNA]</scope>
    <source>
        <strain evidence="3">Ccyn2B</strain>
    </source>
</reference>